<dbReference type="EMBL" id="HE601533">
    <property type="protein sequence ID" value="CAS01022.1"/>
    <property type="molecule type" value="Genomic_DNA"/>
</dbReference>
<dbReference type="InParanoid" id="B6IM92"/>
<sequence length="75" mass="8117">MGYFIGCGGRRKSATSTGVKIVKLAYDTLIGRCVLEDSVLSNYISPPPLSSDIMCNSIKNTRSLFDCLTDGLPQK</sequence>
<accession>B6IM92</accession>
<evidence type="ECO:0000313" key="2">
    <source>
        <dbReference type="Proteomes" id="UP000008549"/>
    </source>
</evidence>
<dbReference type="RefSeq" id="XP_045100579.1">
    <property type="nucleotide sequence ID" value="XM_045237391.1"/>
</dbReference>
<protein>
    <submittedName>
        <fullName evidence="1">Protein CBG27027</fullName>
    </submittedName>
</protein>
<organism evidence="1 2">
    <name type="scientific">Caenorhabditis briggsae</name>
    <dbReference type="NCBI Taxonomy" id="6238"/>
    <lineage>
        <taxon>Eukaryota</taxon>
        <taxon>Metazoa</taxon>
        <taxon>Ecdysozoa</taxon>
        <taxon>Nematoda</taxon>
        <taxon>Chromadorea</taxon>
        <taxon>Rhabditida</taxon>
        <taxon>Rhabditina</taxon>
        <taxon>Rhabditomorpha</taxon>
        <taxon>Rhabditoidea</taxon>
        <taxon>Rhabditidae</taxon>
        <taxon>Peloderinae</taxon>
        <taxon>Caenorhabditis</taxon>
    </lineage>
</organism>
<dbReference type="GeneID" id="68918488"/>
<reference evidence="1 2" key="1">
    <citation type="journal article" date="2003" name="PLoS Biol.">
        <title>The genome sequence of Caenorhabditis briggsae: a platform for comparative genomics.</title>
        <authorList>
            <person name="Stein L.D."/>
            <person name="Bao Z."/>
            <person name="Blasiar D."/>
            <person name="Blumenthal T."/>
            <person name="Brent M.R."/>
            <person name="Chen N."/>
            <person name="Chinwalla A."/>
            <person name="Clarke L."/>
            <person name="Clee C."/>
            <person name="Coghlan A."/>
            <person name="Coulson A."/>
            <person name="D'Eustachio P."/>
            <person name="Fitch D.H."/>
            <person name="Fulton L.A."/>
            <person name="Fulton R.E."/>
            <person name="Griffiths-Jones S."/>
            <person name="Harris T.W."/>
            <person name="Hillier L.W."/>
            <person name="Kamath R."/>
            <person name="Kuwabara P.E."/>
            <person name="Mardis E.R."/>
            <person name="Marra M.A."/>
            <person name="Miner T.L."/>
            <person name="Minx P."/>
            <person name="Mullikin J.C."/>
            <person name="Plumb R.W."/>
            <person name="Rogers J."/>
            <person name="Schein J.E."/>
            <person name="Sohrmann M."/>
            <person name="Spieth J."/>
            <person name="Stajich J.E."/>
            <person name="Wei C."/>
            <person name="Willey D."/>
            <person name="Wilson R.K."/>
            <person name="Durbin R."/>
            <person name="Waterston R.H."/>
        </authorList>
    </citation>
    <scope>NUCLEOTIDE SEQUENCE [LARGE SCALE GENOMIC DNA]</scope>
    <source>
        <strain evidence="1 2">AF16</strain>
    </source>
</reference>
<reference evidence="1 2" key="2">
    <citation type="journal article" date="2011" name="PLoS Genet.">
        <title>Caenorhabditis briggsae recombinant inbred line genotypes reveal inter-strain incompatibility and the evolution of recombination.</title>
        <authorList>
            <person name="Ross J.A."/>
            <person name="Koboldt D.C."/>
            <person name="Staisch J.E."/>
            <person name="Chamberlin H.M."/>
            <person name="Gupta B.P."/>
            <person name="Miller R.D."/>
            <person name="Baird S.E."/>
            <person name="Haag E.S."/>
        </authorList>
    </citation>
    <scope>NUCLEOTIDE SEQUENCE [LARGE SCALE GENOMIC DNA]</scope>
    <source>
        <strain evidence="1 2">AF16</strain>
    </source>
</reference>
<dbReference type="Proteomes" id="UP000008549">
    <property type="component" value="Unassembled WGS sequence"/>
</dbReference>
<dbReference type="AlphaFoldDB" id="B6IM92"/>
<gene>
    <name evidence="1" type="ORF">CBG27027</name>
    <name evidence="1" type="ORF">CBG_27027</name>
</gene>
<dbReference type="CTD" id="68918488"/>
<keyword evidence="2" id="KW-1185">Reference proteome</keyword>
<name>B6IM92_CAEBR</name>
<evidence type="ECO:0000313" key="1">
    <source>
        <dbReference type="EMBL" id="CAS01022.1"/>
    </source>
</evidence>
<dbReference type="KEGG" id="cbr:CBG_27027"/>
<dbReference type="HOGENOM" id="CLU_2673335_0_0_1"/>
<proteinExistence type="predicted"/>